<evidence type="ECO:0000259" key="6">
    <source>
        <dbReference type="Pfam" id="PF07730"/>
    </source>
</evidence>
<dbReference type="InterPro" id="IPR050482">
    <property type="entry name" value="Sensor_HK_TwoCompSys"/>
</dbReference>
<dbReference type="Proteomes" id="UP001157109">
    <property type="component" value="Unassembled WGS sequence"/>
</dbReference>
<dbReference type="PANTHER" id="PTHR24421:SF63">
    <property type="entry name" value="SENSOR HISTIDINE KINASE DESK"/>
    <property type="match status" value="1"/>
</dbReference>
<feature type="transmembrane region" description="Helical" evidence="5">
    <location>
        <begin position="145"/>
        <end position="163"/>
    </location>
</feature>
<gene>
    <name evidence="7" type="ORF">GCM10025862_39010</name>
</gene>
<dbReference type="InterPro" id="IPR011712">
    <property type="entry name" value="Sig_transdc_His_kin_sub3_dim/P"/>
</dbReference>
<dbReference type="Gene3D" id="1.20.5.1930">
    <property type="match status" value="1"/>
</dbReference>
<dbReference type="Pfam" id="PF07730">
    <property type="entry name" value="HisKA_3"/>
    <property type="match status" value="1"/>
</dbReference>
<evidence type="ECO:0000256" key="5">
    <source>
        <dbReference type="SAM" id="Phobius"/>
    </source>
</evidence>
<keyword evidence="5" id="KW-0812">Transmembrane</keyword>
<feature type="transmembrane region" description="Helical" evidence="5">
    <location>
        <begin position="12"/>
        <end position="34"/>
    </location>
</feature>
<evidence type="ECO:0000256" key="4">
    <source>
        <dbReference type="SAM" id="MobiDB-lite"/>
    </source>
</evidence>
<protein>
    <recommendedName>
        <fullName evidence="6">Signal transduction histidine kinase subgroup 3 dimerisation and phosphoacceptor domain-containing protein</fullName>
    </recommendedName>
</protein>
<dbReference type="CDD" id="cd16917">
    <property type="entry name" value="HATPase_UhpB-NarQ-NarX-like"/>
    <property type="match status" value="1"/>
</dbReference>
<feature type="compositionally biased region" description="Low complexity" evidence="4">
    <location>
        <begin position="398"/>
        <end position="428"/>
    </location>
</feature>
<dbReference type="InterPro" id="IPR036890">
    <property type="entry name" value="HATPase_C_sf"/>
</dbReference>
<accession>A0ABQ6HTM1</accession>
<keyword evidence="8" id="KW-1185">Reference proteome</keyword>
<keyword evidence="5" id="KW-0472">Membrane</keyword>
<dbReference type="SUPFAM" id="SSF55874">
    <property type="entry name" value="ATPase domain of HSP90 chaperone/DNA topoisomerase II/histidine kinase"/>
    <property type="match status" value="1"/>
</dbReference>
<evidence type="ECO:0000256" key="3">
    <source>
        <dbReference type="ARBA" id="ARBA00023012"/>
    </source>
</evidence>
<keyword evidence="3" id="KW-0902">Two-component regulatory system</keyword>
<keyword evidence="5" id="KW-1133">Transmembrane helix</keyword>
<dbReference type="EMBL" id="BSUJ01000001">
    <property type="protein sequence ID" value="GMA21880.1"/>
    <property type="molecule type" value="Genomic_DNA"/>
</dbReference>
<evidence type="ECO:0000256" key="2">
    <source>
        <dbReference type="ARBA" id="ARBA00022777"/>
    </source>
</evidence>
<name>A0ABQ6HTM1_9MICO</name>
<feature type="transmembrane region" description="Helical" evidence="5">
    <location>
        <begin position="46"/>
        <end position="63"/>
    </location>
</feature>
<evidence type="ECO:0000313" key="7">
    <source>
        <dbReference type="EMBL" id="GMA21880.1"/>
    </source>
</evidence>
<sequence>MDRLVPPANRFHVVAWAWSSFWLIFLVPHVFAAFSSGDPRQLTGGVGLLLIAASYLTAMRFAFEGFQRGGRARPLPATLCLLGILAGMLLAWSGLRGVAFNGLPYLAVSATMLYRLPWAALVSLSAVAAAWAGEHYLPSDATSGLVVSVTISAAATGAGIFGIRRSFDARAAQAEAARLSIQDARNKMARDLHDILGHSLTVITVKAELAQRLVDLDPERAKVELADLEQLSRNALADVRRTVTGYREISLSGELARAREALRAADIVPDLPRQVDEVPGDLRELFAWTVREATTNILRHSGATRCSITLSPNAIRVIDDGRGNPSSLPGNGLVGLQERAAAAGAVVHVRTPRPGQSRPGFELTVSALPAGPSAAGHDPELEPPAESTPRPTHATSCADGPTTTPDTATPDTATPATTHAATGATRKA</sequence>
<reference evidence="8" key="1">
    <citation type="journal article" date="2019" name="Int. J. Syst. Evol. Microbiol.">
        <title>The Global Catalogue of Microorganisms (GCM) 10K type strain sequencing project: providing services to taxonomists for standard genome sequencing and annotation.</title>
        <authorList>
            <consortium name="The Broad Institute Genomics Platform"/>
            <consortium name="The Broad Institute Genome Sequencing Center for Infectious Disease"/>
            <person name="Wu L."/>
            <person name="Ma J."/>
        </authorList>
    </citation>
    <scope>NUCLEOTIDE SEQUENCE [LARGE SCALE GENOMIC DNA]</scope>
    <source>
        <strain evidence="8">NBRC 105830</strain>
    </source>
</reference>
<dbReference type="PANTHER" id="PTHR24421">
    <property type="entry name" value="NITRATE/NITRITE SENSOR PROTEIN NARX-RELATED"/>
    <property type="match status" value="1"/>
</dbReference>
<feature type="region of interest" description="Disordered" evidence="4">
    <location>
        <begin position="351"/>
        <end position="428"/>
    </location>
</feature>
<feature type="transmembrane region" description="Helical" evidence="5">
    <location>
        <begin position="75"/>
        <end position="95"/>
    </location>
</feature>
<evidence type="ECO:0000256" key="1">
    <source>
        <dbReference type="ARBA" id="ARBA00022679"/>
    </source>
</evidence>
<organism evidence="7 8">
    <name type="scientific">Arsenicicoccus piscis</name>
    <dbReference type="NCBI Taxonomy" id="673954"/>
    <lineage>
        <taxon>Bacteria</taxon>
        <taxon>Bacillati</taxon>
        <taxon>Actinomycetota</taxon>
        <taxon>Actinomycetes</taxon>
        <taxon>Micrococcales</taxon>
        <taxon>Intrasporangiaceae</taxon>
        <taxon>Arsenicicoccus</taxon>
    </lineage>
</organism>
<evidence type="ECO:0000313" key="8">
    <source>
        <dbReference type="Proteomes" id="UP001157109"/>
    </source>
</evidence>
<keyword evidence="1" id="KW-0808">Transferase</keyword>
<feature type="transmembrane region" description="Helical" evidence="5">
    <location>
        <begin position="115"/>
        <end position="133"/>
    </location>
</feature>
<dbReference type="Gene3D" id="3.30.565.10">
    <property type="entry name" value="Histidine kinase-like ATPase, C-terminal domain"/>
    <property type="match status" value="1"/>
</dbReference>
<proteinExistence type="predicted"/>
<comment type="caution">
    <text evidence="7">The sequence shown here is derived from an EMBL/GenBank/DDBJ whole genome shotgun (WGS) entry which is preliminary data.</text>
</comment>
<feature type="domain" description="Signal transduction histidine kinase subgroup 3 dimerisation and phosphoacceptor" evidence="6">
    <location>
        <begin position="185"/>
        <end position="249"/>
    </location>
</feature>
<keyword evidence="2" id="KW-0418">Kinase</keyword>